<reference evidence="1 2" key="1">
    <citation type="submission" date="2023-03" db="EMBL/GenBank/DDBJ databases">
        <title>Novel Species.</title>
        <authorList>
            <person name="Ma S."/>
        </authorList>
    </citation>
    <scope>NUCLEOTIDE SEQUENCE [LARGE SCALE GENOMIC DNA]</scope>
    <source>
        <strain evidence="1 2">B11</strain>
    </source>
</reference>
<evidence type="ECO:0000313" key="2">
    <source>
        <dbReference type="Proteomes" id="UP001461341"/>
    </source>
</evidence>
<proteinExistence type="predicted"/>
<dbReference type="PANTHER" id="PTHR28055:SF1">
    <property type="entry name" value="ALTERED INHERITANCE OF MITOCHONDRIA PROTEIN 41, MITOCHONDRIAL"/>
    <property type="match status" value="1"/>
</dbReference>
<organism evidence="1 2">
    <name type="scientific">Thermatribacter velox</name>
    <dbReference type="NCBI Taxonomy" id="3039681"/>
    <lineage>
        <taxon>Bacteria</taxon>
        <taxon>Pseudomonadati</taxon>
        <taxon>Atribacterota</taxon>
        <taxon>Atribacteria</taxon>
        <taxon>Atribacterales</taxon>
        <taxon>Thermatribacteraceae</taxon>
        <taxon>Thermatribacter</taxon>
    </lineage>
</organism>
<dbReference type="InterPro" id="IPR023168">
    <property type="entry name" value="GatB_Yqey_C_2"/>
</dbReference>
<dbReference type="EMBL" id="CP121689">
    <property type="protein sequence ID" value="WZL75095.1"/>
    <property type="molecule type" value="Genomic_DNA"/>
</dbReference>
<gene>
    <name evidence="1" type="ORF">QBE54_05685</name>
</gene>
<dbReference type="Proteomes" id="UP001461341">
    <property type="component" value="Chromosome"/>
</dbReference>
<dbReference type="SUPFAM" id="SSF89095">
    <property type="entry name" value="GatB/YqeY motif"/>
    <property type="match status" value="1"/>
</dbReference>
<dbReference type="RefSeq" id="WP_369017241.1">
    <property type="nucleotide sequence ID" value="NZ_CP121689.1"/>
</dbReference>
<name>A0ABZ2Y7U0_9BACT</name>
<keyword evidence="2" id="KW-1185">Reference proteome</keyword>
<dbReference type="InterPro" id="IPR003789">
    <property type="entry name" value="Asn/Gln_tRNA_amidoTrase-B-like"/>
</dbReference>
<dbReference type="Gene3D" id="1.10.10.410">
    <property type="match status" value="1"/>
</dbReference>
<sequence length="152" mass="17679">MSSNISLKEKLNTSMKVALKEGDRIRLDTVRLLLAEIKNKQIEKRTDDLEESEIIALLRKEIKKRKESLEYFEKAQRKDLIEKTKREIEVIESFLPPQLAEEEIRQIAESIIQKQENISFGEAMKAVMKELQDRAEGKKVAQIVRDILGERG</sequence>
<accession>A0ABZ2Y7U0</accession>
<dbReference type="InterPro" id="IPR019004">
    <property type="entry name" value="YqeY/Aim41"/>
</dbReference>
<dbReference type="InterPro" id="IPR042184">
    <property type="entry name" value="YqeY/Aim41_N"/>
</dbReference>
<evidence type="ECO:0000313" key="1">
    <source>
        <dbReference type="EMBL" id="WZL75095.1"/>
    </source>
</evidence>
<protein>
    <submittedName>
        <fullName evidence="1">GatB/YqeY domain-containing protein</fullName>
    </submittedName>
</protein>
<dbReference type="PANTHER" id="PTHR28055">
    <property type="entry name" value="ALTERED INHERITANCE OF MITOCHONDRIA PROTEIN 41, MITOCHONDRIAL"/>
    <property type="match status" value="1"/>
</dbReference>
<dbReference type="Gene3D" id="1.10.1510.10">
    <property type="entry name" value="Uncharacterised protein YqeY/AIM41 PF09424, N-terminal domain"/>
    <property type="match status" value="1"/>
</dbReference>
<dbReference type="Pfam" id="PF09424">
    <property type="entry name" value="YqeY"/>
    <property type="match status" value="1"/>
</dbReference>